<evidence type="ECO:0000256" key="14">
    <source>
        <dbReference type="ARBA" id="ARBA00063508"/>
    </source>
</evidence>
<keyword evidence="5" id="KW-0479">Metal-binding</keyword>
<evidence type="ECO:0000256" key="16">
    <source>
        <dbReference type="ARBA" id="ARBA00079469"/>
    </source>
</evidence>
<feature type="coiled-coil region" evidence="17">
    <location>
        <begin position="196"/>
        <end position="226"/>
    </location>
</feature>
<dbReference type="FunFam" id="1.20.5.990:FF:000005">
    <property type="entry name" value="TNFAIP3 interacting protein 2"/>
    <property type="match status" value="1"/>
</dbReference>
<keyword evidence="21" id="KW-1185">Reference proteome</keyword>
<dbReference type="PANTHER" id="PTHR31882:SF6">
    <property type="entry name" value="TNFAIP3-INTERACTING PROTEIN 2"/>
    <property type="match status" value="1"/>
</dbReference>
<keyword evidence="6" id="KW-0863">Zinc-finger</keyword>
<dbReference type="GO" id="GO:0034138">
    <property type="term" value="P:toll-like receptor 3 signaling pathway"/>
    <property type="evidence" value="ECO:0007669"/>
    <property type="project" value="TreeGrafter"/>
</dbReference>
<dbReference type="GeneTree" id="ENSGT00510000046908"/>
<evidence type="ECO:0000313" key="20">
    <source>
        <dbReference type="Ensembl" id="ENSRFEP00010013431.1"/>
    </source>
</evidence>
<keyword evidence="11" id="KW-0804">Transcription</keyword>
<evidence type="ECO:0000256" key="10">
    <source>
        <dbReference type="ARBA" id="ARBA00023054"/>
    </source>
</evidence>
<reference evidence="20" key="5">
    <citation type="submission" date="2025-09" db="UniProtKB">
        <authorList>
            <consortium name="Ensembl"/>
        </authorList>
    </citation>
    <scope>IDENTIFICATION</scope>
</reference>
<dbReference type="GO" id="GO:0071222">
    <property type="term" value="P:cellular response to lipopolysaccharide"/>
    <property type="evidence" value="ECO:0007669"/>
    <property type="project" value="TreeGrafter"/>
</dbReference>
<evidence type="ECO:0000256" key="6">
    <source>
        <dbReference type="ARBA" id="ARBA00022771"/>
    </source>
</evidence>
<evidence type="ECO:0000256" key="1">
    <source>
        <dbReference type="ARBA" id="ARBA00004496"/>
    </source>
</evidence>
<dbReference type="GO" id="GO:0034134">
    <property type="term" value="P:toll-like receptor 2 signaling pathway"/>
    <property type="evidence" value="ECO:0007669"/>
    <property type="project" value="TreeGrafter"/>
</dbReference>
<evidence type="ECO:0000256" key="17">
    <source>
        <dbReference type="SAM" id="Coils"/>
    </source>
</evidence>
<comment type="subcellular location">
    <subcellularLocation>
        <location evidence="1">Cytoplasm</location>
    </subcellularLocation>
</comment>
<keyword evidence="2" id="KW-0963">Cytoplasm</keyword>
<evidence type="ECO:0000256" key="11">
    <source>
        <dbReference type="ARBA" id="ARBA00023163"/>
    </source>
</evidence>
<dbReference type="PANTHER" id="PTHR31882">
    <property type="entry name" value="TNFAIP3-INTERACTING PROTEIN COILED COIL FAMILY MEMBER"/>
    <property type="match status" value="1"/>
</dbReference>
<sequence length="441" mass="49165">MSSGDAVSGGREGAPRAAAALCGLYHEAGQRLRRLQDQLAARDALIERLRARLAALEGDAAPSLVDALLEQVARFREQLRQQEGGAVEAALRQEIERLSEQLEEKERETQRLMSQPGHEQEQEVAVLRRRVAEKERARAASDILCRSLADETHQLRRTLAATAHMCQHLARSLDELQRAQGAAGERNPEPEGTGGDASVRAAIEKLQEENRLLKQKLTHVEDLNAKWQCYDASRDEYVRGLHAQLRGLQAPHGPERPSAPELMRKEISRLNRQLEERVNDCAAARRELAALRTAQDAALERAQMLEQQILVYKDDFTSERADRERAQSRIQELEETVASLRRQVSRRQDCREPGSCRIPSGSKSPKYLEADALDFPVPGGQRPGAGSQWLEAPAEGGCPGAARRVQGELQCPHCLQCFDDEQRDTALCCPYSNQETGGQFQ</sequence>
<evidence type="ECO:0000259" key="19">
    <source>
        <dbReference type="Pfam" id="PF12180"/>
    </source>
</evidence>
<feature type="coiled-coil region" evidence="17">
    <location>
        <begin position="267"/>
        <end position="350"/>
    </location>
</feature>
<evidence type="ECO:0000313" key="21">
    <source>
        <dbReference type="Proteomes" id="UP000472240"/>
    </source>
</evidence>
<dbReference type="Proteomes" id="UP000472240">
    <property type="component" value="Chromosome 5"/>
</dbReference>
<reference evidence="20 21" key="2">
    <citation type="journal article" date="2018" name="Annu Rev Anim Biosci">
        <title>Bat Biology, Genomes, and the Bat1K Project: To Generate Chromosome-Level Genomes for All Living Bat Species.</title>
        <authorList>
            <person name="Teeling E.C."/>
            <person name="Vernes S.C."/>
            <person name="Davalos L.M."/>
            <person name="Ray D.A."/>
            <person name="Gilbert M.T.P."/>
            <person name="Myers E."/>
        </authorList>
    </citation>
    <scope>NUCLEOTIDE SEQUENCE</scope>
</reference>
<dbReference type="GO" id="GO:0006357">
    <property type="term" value="P:regulation of transcription by RNA polymerase II"/>
    <property type="evidence" value="ECO:0007669"/>
    <property type="project" value="TreeGrafter"/>
</dbReference>
<gene>
    <name evidence="20" type="primary">TNIP2</name>
</gene>
<keyword evidence="12" id="KW-0395">Inflammatory response</keyword>
<evidence type="ECO:0000256" key="13">
    <source>
        <dbReference type="ARBA" id="ARBA00055998"/>
    </source>
</evidence>
<dbReference type="OMA" id="INDCAEA"/>
<feature type="domain" description="TSG101 and ALIX binding" evidence="19">
    <location>
        <begin position="214"/>
        <end position="246"/>
    </location>
</feature>
<dbReference type="GO" id="GO:0008270">
    <property type="term" value="F:zinc ion binding"/>
    <property type="evidence" value="ECO:0007669"/>
    <property type="project" value="UniProtKB-KW"/>
</dbReference>
<evidence type="ECO:0000256" key="2">
    <source>
        <dbReference type="ARBA" id="ARBA00022490"/>
    </source>
</evidence>
<organism evidence="20 21">
    <name type="scientific">Rhinolophus ferrumequinum</name>
    <name type="common">Greater horseshoe bat</name>
    <dbReference type="NCBI Taxonomy" id="59479"/>
    <lineage>
        <taxon>Eukaryota</taxon>
        <taxon>Metazoa</taxon>
        <taxon>Chordata</taxon>
        <taxon>Craniata</taxon>
        <taxon>Vertebrata</taxon>
        <taxon>Euteleostomi</taxon>
        <taxon>Mammalia</taxon>
        <taxon>Eutheria</taxon>
        <taxon>Laurasiatheria</taxon>
        <taxon>Chiroptera</taxon>
        <taxon>Yinpterochiroptera</taxon>
        <taxon>Rhinolophoidea</taxon>
        <taxon>Rhinolophidae</taxon>
        <taxon>Rhinolophinae</taxon>
        <taxon>Rhinolophus</taxon>
    </lineage>
</organism>
<comment type="subunit">
    <text evidence="14">Interacts with STK11/LKB1, TNFAIP3, IKBKG, NFKB1, MAP3K8, TEK, RIPK1, CHUK, IKBKB and SMARCD1. Interacts with polyubiquitin.</text>
</comment>
<keyword evidence="4" id="KW-0053">Apoptosis</keyword>
<evidence type="ECO:0000256" key="18">
    <source>
        <dbReference type="SAM" id="MobiDB-lite"/>
    </source>
</evidence>
<keyword evidence="7" id="KW-0862">Zinc</keyword>
<evidence type="ECO:0000256" key="12">
    <source>
        <dbReference type="ARBA" id="ARBA00023198"/>
    </source>
</evidence>
<accession>A0A671EJI6</accession>
<evidence type="ECO:0000256" key="4">
    <source>
        <dbReference type="ARBA" id="ARBA00022703"/>
    </source>
</evidence>
<keyword evidence="10 17" id="KW-0175">Coiled coil</keyword>
<feature type="region of interest" description="Disordered" evidence="18">
    <location>
        <begin position="105"/>
        <end position="124"/>
    </location>
</feature>
<evidence type="ECO:0000256" key="15">
    <source>
        <dbReference type="ARBA" id="ARBA00073020"/>
    </source>
</evidence>
<comment type="function">
    <text evidence="13">Inhibits NF-kappa-B activation by blocking the interaction of RIPK1 with its downstream effector NEMO/IKBKG. Forms a ternary complex with NFKB1 and MAP3K8 but appears to function upstream of MAP3K8 in the TLR4 signaling pathway that regulates MAP3K8 activation. Involved in activation of the MEK/ERK signaling pathway during innate immune response; this function seems to be stimulus- and cell type specific. Required for stability of MAP3K8. Involved in regulation of apoptosis in endothelial cells; promotes TEK agonist-stimulated endothelial survival. May act as transcriptional coactivator when translocated to the nucleus. Enhances CHUK-mediated NF-kappa-B activation involving NF-kappa-B p50-p65 and p50-c-Rel complexes.</text>
</comment>
<feature type="region of interest" description="Disordered" evidence="18">
    <location>
        <begin position="177"/>
        <end position="196"/>
    </location>
</feature>
<keyword evidence="8" id="KW-0832">Ubl conjugation</keyword>
<dbReference type="GO" id="GO:0006954">
    <property type="term" value="P:inflammatory response"/>
    <property type="evidence" value="ECO:0007669"/>
    <property type="project" value="UniProtKB-KW"/>
</dbReference>
<evidence type="ECO:0000256" key="3">
    <source>
        <dbReference type="ARBA" id="ARBA00022553"/>
    </source>
</evidence>
<name>A0A671EJI6_RHIFE</name>
<dbReference type="Gene3D" id="1.20.5.990">
    <property type="entry name" value="Nemo cc2-lz domain - 1d5 darpin complex"/>
    <property type="match status" value="1"/>
</dbReference>
<dbReference type="Pfam" id="PF12180">
    <property type="entry name" value="EABR"/>
    <property type="match status" value="1"/>
</dbReference>
<dbReference type="Ensembl" id="ENSRFET00010014698.1">
    <property type="protein sequence ID" value="ENSRFEP00010013431.1"/>
    <property type="gene ID" value="ENSRFEG00010009107.1"/>
</dbReference>
<keyword evidence="9" id="KW-0805">Transcription regulation</keyword>
<keyword evidence="3" id="KW-0597">Phosphoprotein</keyword>
<evidence type="ECO:0000256" key="9">
    <source>
        <dbReference type="ARBA" id="ARBA00023015"/>
    </source>
</evidence>
<dbReference type="InterPro" id="IPR022008">
    <property type="entry name" value="EABR"/>
</dbReference>
<dbReference type="AlphaFoldDB" id="A0A671EJI6"/>
<dbReference type="GO" id="GO:0005737">
    <property type="term" value="C:cytoplasm"/>
    <property type="evidence" value="ECO:0007669"/>
    <property type="project" value="UniProtKB-SubCell"/>
</dbReference>
<reference evidence="20 21" key="1">
    <citation type="journal article" date="2015" name="Annu Rev Anim Biosci">
        <title>The Genome 10K Project: a way forward.</title>
        <authorList>
            <person name="Koepfli K.P."/>
            <person name="Paten B."/>
            <person name="O'Brien S.J."/>
            <person name="Koepfli K.P."/>
            <person name="Paten B."/>
            <person name="Antunes A."/>
            <person name="Belov K."/>
            <person name="Bustamante C."/>
            <person name="Castoe T.A."/>
            <person name="Clawson H."/>
            <person name="Crawford A.J."/>
            <person name="Diekhans M."/>
            <person name="Distel D."/>
            <person name="Durbin R."/>
            <person name="Earl D."/>
            <person name="Fujita M.K."/>
            <person name="Gamble T."/>
            <person name="Georges A."/>
            <person name="Gemmell N."/>
            <person name="Gilbert M.T."/>
            <person name="Graves J.M."/>
            <person name="Green R.E."/>
            <person name="Hickey G."/>
            <person name="Jarvis E.D."/>
            <person name="Johnson W."/>
            <person name="Komissarov A."/>
            <person name="Korf I."/>
            <person name="Kuhn R."/>
            <person name="Larkin D.M."/>
            <person name="Lewin H."/>
            <person name="Lopez J.V."/>
            <person name="Ma J."/>
            <person name="Marques-Bonet T."/>
            <person name="Miller W."/>
            <person name="Murphy R."/>
            <person name="Pevzner P."/>
            <person name="Shapiro B."/>
            <person name="Steiner C."/>
            <person name="Tamazian G."/>
            <person name="Venkatesh B."/>
            <person name="Wang J."/>
            <person name="Wayne R."/>
            <person name="Wiley E."/>
            <person name="Yang H."/>
            <person name="Zhang G."/>
            <person name="Haussler D."/>
            <person name="Ryder O."/>
            <person name="O'Brien S.J."/>
        </authorList>
    </citation>
    <scope>NUCLEOTIDE SEQUENCE</scope>
</reference>
<dbReference type="GO" id="GO:0006915">
    <property type="term" value="P:apoptotic process"/>
    <property type="evidence" value="ECO:0007669"/>
    <property type="project" value="UniProtKB-KW"/>
</dbReference>
<evidence type="ECO:0000256" key="8">
    <source>
        <dbReference type="ARBA" id="ARBA00022843"/>
    </source>
</evidence>
<evidence type="ECO:0000256" key="7">
    <source>
        <dbReference type="ARBA" id="ARBA00022833"/>
    </source>
</evidence>
<proteinExistence type="predicted"/>
<protein>
    <recommendedName>
        <fullName evidence="15">TNFAIP3-interacting protein 2</fullName>
    </recommendedName>
    <alternativeName>
        <fullName evidence="16">A20-binding inhibitor of NF-kappa-B activation 2</fullName>
    </alternativeName>
</protein>
<dbReference type="GO" id="GO:0043123">
    <property type="term" value="P:positive regulation of canonical NF-kappaB signal transduction"/>
    <property type="evidence" value="ECO:0007669"/>
    <property type="project" value="TreeGrafter"/>
</dbReference>
<evidence type="ECO:0000256" key="5">
    <source>
        <dbReference type="ARBA" id="ARBA00022723"/>
    </source>
</evidence>
<reference evidence="21" key="3">
    <citation type="submission" date="2018-12" db="EMBL/GenBank/DDBJ databases">
        <title>G10K-VGP greater horseshoe bat female genome, primary haplotype.</title>
        <authorList>
            <person name="Teeling E."/>
            <person name="Myers G."/>
            <person name="Vernes S."/>
            <person name="Pippel M."/>
            <person name="Winkler S."/>
            <person name="Fedrigo O."/>
            <person name="Rhie A."/>
            <person name="Koren S."/>
            <person name="Phillippy A."/>
            <person name="Lewin H."/>
            <person name="Damas J."/>
            <person name="Howe K."/>
            <person name="Mountcastle J."/>
            <person name="Jarvis E.D."/>
        </authorList>
    </citation>
    <scope>NUCLEOTIDE SEQUENCE [LARGE SCALE GENOMIC DNA]</scope>
</reference>
<reference evidence="20" key="4">
    <citation type="submission" date="2025-08" db="UniProtKB">
        <authorList>
            <consortium name="Ensembl"/>
        </authorList>
    </citation>
    <scope>IDENTIFICATION</scope>
</reference>